<dbReference type="EMBL" id="SNRX01000039">
    <property type="protein sequence ID" value="KAA6300915.1"/>
    <property type="molecule type" value="Genomic_DNA"/>
</dbReference>
<reference evidence="1 2" key="1">
    <citation type="submission" date="2019-03" db="EMBL/GenBank/DDBJ databases">
        <title>Single cell metagenomics reveals metabolic interactions within the superorganism composed of flagellate Streblomastix strix and complex community of Bacteroidetes bacteria on its surface.</title>
        <authorList>
            <person name="Treitli S.C."/>
            <person name="Kolisko M."/>
            <person name="Husnik F."/>
            <person name="Keeling P."/>
            <person name="Hampl V."/>
        </authorList>
    </citation>
    <scope>NUCLEOTIDE SEQUENCE [LARGE SCALE GENOMIC DNA]</scope>
    <source>
        <strain evidence="1">St1</strain>
    </source>
</reference>
<dbReference type="AlphaFoldDB" id="A0A5M8NYK6"/>
<protein>
    <submittedName>
        <fullName evidence="1">Uncharacterized protein</fullName>
    </submittedName>
</protein>
<dbReference type="Proteomes" id="UP000324575">
    <property type="component" value="Unassembled WGS sequence"/>
</dbReference>
<proteinExistence type="predicted"/>
<organism evidence="1 2">
    <name type="scientific">Candidatus Ordinivivax streblomastigis</name>
    <dbReference type="NCBI Taxonomy" id="2540710"/>
    <lineage>
        <taxon>Bacteria</taxon>
        <taxon>Pseudomonadati</taxon>
        <taxon>Bacteroidota</taxon>
        <taxon>Bacteroidia</taxon>
        <taxon>Bacteroidales</taxon>
        <taxon>Candidatus Ordinivivax</taxon>
    </lineage>
</organism>
<gene>
    <name evidence="1" type="ORF">EZS26_002941</name>
</gene>
<sequence>MKQTMDTDSILYGILFYSPVKEAISGGIYLGDDRPDDSTDEDIVVNSIDLTQDYLPQTGTSNVNIYVPDANVKIGGKQQMQANRIRLKTLSEKTIDVLRSANIAGLKLIPVSQAILAEPSIKQHYVNIRIDWNIQTI</sequence>
<comment type="caution">
    <text evidence="1">The sequence shown here is derived from an EMBL/GenBank/DDBJ whole genome shotgun (WGS) entry which is preliminary data.</text>
</comment>
<evidence type="ECO:0000313" key="2">
    <source>
        <dbReference type="Proteomes" id="UP000324575"/>
    </source>
</evidence>
<evidence type="ECO:0000313" key="1">
    <source>
        <dbReference type="EMBL" id="KAA6300915.1"/>
    </source>
</evidence>
<name>A0A5M8NYK6_9BACT</name>
<accession>A0A5M8NYK6</accession>